<evidence type="ECO:0000256" key="2">
    <source>
        <dbReference type="SAM" id="Coils"/>
    </source>
</evidence>
<dbReference type="InterPro" id="IPR006143">
    <property type="entry name" value="RND_pump_MFP"/>
</dbReference>
<dbReference type="AlphaFoldDB" id="A0A9X3TU55"/>
<dbReference type="Gene3D" id="2.40.30.170">
    <property type="match status" value="1"/>
</dbReference>
<dbReference type="EMBL" id="JANWOI010000001">
    <property type="protein sequence ID" value="MDA5192411.1"/>
    <property type="molecule type" value="Genomic_DNA"/>
</dbReference>
<dbReference type="Proteomes" id="UP001141619">
    <property type="component" value="Unassembled WGS sequence"/>
</dbReference>
<evidence type="ECO:0000256" key="1">
    <source>
        <dbReference type="ARBA" id="ARBA00009477"/>
    </source>
</evidence>
<dbReference type="NCBIfam" id="TIGR01730">
    <property type="entry name" value="RND_mfp"/>
    <property type="match status" value="1"/>
</dbReference>
<evidence type="ECO:0000259" key="4">
    <source>
        <dbReference type="Pfam" id="PF25973"/>
    </source>
</evidence>
<dbReference type="InterPro" id="IPR058647">
    <property type="entry name" value="BSH_CzcB-like"/>
</dbReference>
<feature type="coiled-coil region" evidence="2">
    <location>
        <begin position="102"/>
        <end position="129"/>
    </location>
</feature>
<sequence>MSIVRRHPVVATCIVVVALLVLAAGYRVVSNSGRSSHGPMQAPVITAPVSEVTFIDRIRGIGTAKANESVTITAKVTETVRSVNFEDGKVVKKGDVLVELTNGEEAASLAEAVANLQEAEKQHDRIADLAKRGNASNAALDTQLRQRNAARARVSGIEARMKDRLIRAPFDGVLGFRQVSPGTLVQPSTAVATLDDIHIIKLDFSVPEIYISALRSGLDISAKSDAYPGREFHGKVTTVDSRVDPATRAVAVRAEVNNPDQLLRPGMLIAVDVIRSSDKVLAVPDRALVPVQDRQYVFVVEGGKARAVQVEIGRRKPGAVELVTGPAVGTPVIVEGLVRVRDGVAVEVREQIEAFKSLVH</sequence>
<keyword evidence="7" id="KW-1185">Reference proteome</keyword>
<evidence type="ECO:0000259" key="5">
    <source>
        <dbReference type="Pfam" id="PF25989"/>
    </source>
</evidence>
<reference evidence="6" key="2">
    <citation type="journal article" date="2023" name="Syst. Appl. Microbiol.">
        <title>Govania unica gen. nov., sp. nov., a rare biosphere bacterium that represents a novel family in the class Alphaproteobacteria.</title>
        <authorList>
            <person name="Vandamme P."/>
            <person name="Peeters C."/>
            <person name="Hettiarachchi A."/>
            <person name="Cnockaert M."/>
            <person name="Carlier A."/>
        </authorList>
    </citation>
    <scope>NUCLEOTIDE SEQUENCE</scope>
    <source>
        <strain evidence="6">LMG 31809</strain>
    </source>
</reference>
<dbReference type="GO" id="GO:1990281">
    <property type="term" value="C:efflux pump complex"/>
    <property type="evidence" value="ECO:0007669"/>
    <property type="project" value="TreeGrafter"/>
</dbReference>
<dbReference type="GO" id="GO:0015562">
    <property type="term" value="F:efflux transmembrane transporter activity"/>
    <property type="evidence" value="ECO:0007669"/>
    <property type="project" value="TreeGrafter"/>
</dbReference>
<feature type="domain" description="CusB-like beta-barrel" evidence="3">
    <location>
        <begin position="202"/>
        <end position="273"/>
    </location>
</feature>
<comment type="caution">
    <text evidence="6">The sequence shown here is derived from an EMBL/GenBank/DDBJ whole genome shotgun (WGS) entry which is preliminary data.</text>
</comment>
<proteinExistence type="inferred from homology"/>
<dbReference type="PANTHER" id="PTHR30469:SF16">
    <property type="entry name" value="HAE1 FAMILY EFFLUX PUMP MFP COMPONENT"/>
    <property type="match status" value="1"/>
</dbReference>
<evidence type="ECO:0000313" key="6">
    <source>
        <dbReference type="EMBL" id="MDA5192411.1"/>
    </source>
</evidence>
<dbReference type="PANTHER" id="PTHR30469">
    <property type="entry name" value="MULTIDRUG RESISTANCE PROTEIN MDTA"/>
    <property type="match status" value="1"/>
</dbReference>
<dbReference type="Gene3D" id="2.40.50.100">
    <property type="match status" value="1"/>
</dbReference>
<gene>
    <name evidence="6" type="ORF">NYP16_00360</name>
</gene>
<dbReference type="InterPro" id="IPR058637">
    <property type="entry name" value="YknX-like_C"/>
</dbReference>
<dbReference type="RefSeq" id="WP_274942119.1">
    <property type="nucleotide sequence ID" value="NZ_JANWOI010000001.1"/>
</dbReference>
<organism evidence="6 7">
    <name type="scientific">Govanella unica</name>
    <dbReference type="NCBI Taxonomy" id="2975056"/>
    <lineage>
        <taxon>Bacteria</taxon>
        <taxon>Pseudomonadati</taxon>
        <taxon>Pseudomonadota</taxon>
        <taxon>Alphaproteobacteria</taxon>
        <taxon>Emcibacterales</taxon>
        <taxon>Govanellaceae</taxon>
        <taxon>Govanella</taxon>
    </lineage>
</organism>
<dbReference type="Gene3D" id="2.40.420.20">
    <property type="match status" value="1"/>
</dbReference>
<feature type="domain" description="CzcB-like barrel-sandwich hybrid" evidence="4">
    <location>
        <begin position="70"/>
        <end position="195"/>
    </location>
</feature>
<evidence type="ECO:0000259" key="3">
    <source>
        <dbReference type="Pfam" id="PF25954"/>
    </source>
</evidence>
<dbReference type="Pfam" id="PF25989">
    <property type="entry name" value="YknX_C"/>
    <property type="match status" value="1"/>
</dbReference>
<dbReference type="Gene3D" id="1.10.287.470">
    <property type="entry name" value="Helix hairpin bin"/>
    <property type="match status" value="1"/>
</dbReference>
<name>A0A9X3TU55_9PROT</name>
<protein>
    <submittedName>
        <fullName evidence="6">Efflux RND transporter periplasmic adaptor subunit</fullName>
    </submittedName>
</protein>
<dbReference type="FunFam" id="2.40.30.170:FF:000010">
    <property type="entry name" value="Efflux RND transporter periplasmic adaptor subunit"/>
    <property type="match status" value="1"/>
</dbReference>
<reference evidence="6" key="1">
    <citation type="submission" date="2022-08" db="EMBL/GenBank/DDBJ databases">
        <authorList>
            <person name="Vandamme P."/>
            <person name="Hettiarachchi A."/>
            <person name="Peeters C."/>
            <person name="Cnockaert M."/>
            <person name="Carlier A."/>
        </authorList>
    </citation>
    <scope>NUCLEOTIDE SEQUENCE</scope>
    <source>
        <strain evidence="6">LMG 31809</strain>
    </source>
</reference>
<dbReference type="SUPFAM" id="SSF111369">
    <property type="entry name" value="HlyD-like secretion proteins"/>
    <property type="match status" value="1"/>
</dbReference>
<feature type="domain" description="YknX-like C-terminal permuted SH3-like" evidence="5">
    <location>
        <begin position="280"/>
        <end position="348"/>
    </location>
</feature>
<evidence type="ECO:0000313" key="7">
    <source>
        <dbReference type="Proteomes" id="UP001141619"/>
    </source>
</evidence>
<accession>A0A9X3TU55</accession>
<comment type="similarity">
    <text evidence="1">Belongs to the membrane fusion protein (MFP) (TC 8.A.1) family.</text>
</comment>
<dbReference type="Pfam" id="PF25973">
    <property type="entry name" value="BSH_CzcB"/>
    <property type="match status" value="1"/>
</dbReference>
<keyword evidence="2" id="KW-0175">Coiled coil</keyword>
<dbReference type="Pfam" id="PF25954">
    <property type="entry name" value="Beta-barrel_RND_2"/>
    <property type="match status" value="1"/>
</dbReference>
<dbReference type="InterPro" id="IPR058792">
    <property type="entry name" value="Beta-barrel_RND_2"/>
</dbReference>